<dbReference type="OrthoDB" id="425602at2759"/>
<gene>
    <name evidence="3" type="ORF">PHLCEN_2v6754</name>
</gene>
<feature type="domain" description="Thymidylate kinase-like" evidence="2">
    <location>
        <begin position="81"/>
        <end position="153"/>
    </location>
</feature>
<dbReference type="PANTHER" id="PTHR10344">
    <property type="entry name" value="THYMIDYLATE KINASE"/>
    <property type="match status" value="1"/>
</dbReference>
<dbReference type="AlphaFoldDB" id="A0A2R6NZ55"/>
<evidence type="ECO:0000256" key="1">
    <source>
        <dbReference type="ARBA" id="ARBA00009776"/>
    </source>
</evidence>
<dbReference type="EMBL" id="MLYV02000656">
    <property type="protein sequence ID" value="PSR80369.1"/>
    <property type="molecule type" value="Genomic_DNA"/>
</dbReference>
<dbReference type="SUPFAM" id="SSF52540">
    <property type="entry name" value="P-loop containing nucleoside triphosphate hydrolases"/>
    <property type="match status" value="1"/>
</dbReference>
<dbReference type="GO" id="GO:0006235">
    <property type="term" value="P:dTTP biosynthetic process"/>
    <property type="evidence" value="ECO:0007669"/>
    <property type="project" value="TreeGrafter"/>
</dbReference>
<organism evidence="3 4">
    <name type="scientific">Hermanssonia centrifuga</name>
    <dbReference type="NCBI Taxonomy" id="98765"/>
    <lineage>
        <taxon>Eukaryota</taxon>
        <taxon>Fungi</taxon>
        <taxon>Dikarya</taxon>
        <taxon>Basidiomycota</taxon>
        <taxon>Agaricomycotina</taxon>
        <taxon>Agaricomycetes</taxon>
        <taxon>Polyporales</taxon>
        <taxon>Meruliaceae</taxon>
        <taxon>Hermanssonia</taxon>
    </lineage>
</organism>
<evidence type="ECO:0000313" key="4">
    <source>
        <dbReference type="Proteomes" id="UP000186601"/>
    </source>
</evidence>
<dbReference type="GO" id="GO:0006233">
    <property type="term" value="P:dTDP biosynthetic process"/>
    <property type="evidence" value="ECO:0007669"/>
    <property type="project" value="TreeGrafter"/>
</dbReference>
<dbReference type="Proteomes" id="UP000186601">
    <property type="component" value="Unassembled WGS sequence"/>
</dbReference>
<accession>A0A2R6NZ55</accession>
<evidence type="ECO:0000313" key="3">
    <source>
        <dbReference type="EMBL" id="PSR80369.1"/>
    </source>
</evidence>
<dbReference type="STRING" id="98765.A0A2R6NZ55"/>
<comment type="caution">
    <text evidence="3">The sequence shown here is derived from an EMBL/GenBank/DDBJ whole genome shotgun (WGS) entry which is preliminary data.</text>
</comment>
<feature type="domain" description="Thymidylate kinase-like" evidence="2">
    <location>
        <begin position="10"/>
        <end position="79"/>
    </location>
</feature>
<evidence type="ECO:0000259" key="2">
    <source>
        <dbReference type="Pfam" id="PF02223"/>
    </source>
</evidence>
<dbReference type="InterPro" id="IPR027417">
    <property type="entry name" value="P-loop_NTPase"/>
</dbReference>
<dbReference type="Pfam" id="PF02223">
    <property type="entry name" value="Thymidylate_kin"/>
    <property type="match status" value="2"/>
</dbReference>
<dbReference type="Gene3D" id="3.40.50.300">
    <property type="entry name" value="P-loop containing nucleotide triphosphate hydrolases"/>
    <property type="match status" value="2"/>
</dbReference>
<name>A0A2R6NZ55_9APHY</name>
<sequence>MTKRGAFIVFEGLDRSGKSTQAATLLKRLQDAQSPAKLINFPDRTTAIGKMIDSYLRSESELDDHAVHLLFSANRWELAAPDVGLPAPDVTIFLDVTQEVARARGGYGEERYEKEGVQRRVRDVFERIAEEVEGSGGRWVLVDADESEEEVQKVVWDTVKDIVGGIEGPIEKLWDDKREAGNVDALYM</sequence>
<dbReference type="GO" id="GO:0004798">
    <property type="term" value="F:dTMP kinase activity"/>
    <property type="evidence" value="ECO:0007669"/>
    <property type="project" value="TreeGrafter"/>
</dbReference>
<dbReference type="PANTHER" id="PTHR10344:SF1">
    <property type="entry name" value="THYMIDYLATE KINASE"/>
    <property type="match status" value="1"/>
</dbReference>
<dbReference type="InterPro" id="IPR039430">
    <property type="entry name" value="Thymidylate_kin-like_dom"/>
</dbReference>
<dbReference type="GO" id="GO:0005634">
    <property type="term" value="C:nucleus"/>
    <property type="evidence" value="ECO:0007669"/>
    <property type="project" value="TreeGrafter"/>
</dbReference>
<dbReference type="GO" id="GO:0006227">
    <property type="term" value="P:dUDP biosynthetic process"/>
    <property type="evidence" value="ECO:0007669"/>
    <property type="project" value="TreeGrafter"/>
</dbReference>
<proteinExistence type="inferred from homology"/>
<reference evidence="3 4" key="1">
    <citation type="submission" date="2018-02" db="EMBL/GenBank/DDBJ databases">
        <title>Genome sequence of the basidiomycete white-rot fungus Phlebia centrifuga.</title>
        <authorList>
            <person name="Granchi Z."/>
            <person name="Peng M."/>
            <person name="de Vries R.P."/>
            <person name="Hilden K."/>
            <person name="Makela M.R."/>
            <person name="Grigoriev I."/>
            <person name="Riley R."/>
        </authorList>
    </citation>
    <scope>NUCLEOTIDE SEQUENCE [LARGE SCALE GENOMIC DNA]</scope>
    <source>
        <strain evidence="3 4">FBCC195</strain>
    </source>
</reference>
<dbReference type="GO" id="GO:0004550">
    <property type="term" value="F:nucleoside diphosphate kinase activity"/>
    <property type="evidence" value="ECO:0007669"/>
    <property type="project" value="TreeGrafter"/>
</dbReference>
<comment type="similarity">
    <text evidence="1">Belongs to the thymidylate kinase family.</text>
</comment>
<protein>
    <recommendedName>
        <fullName evidence="2">Thymidylate kinase-like domain-containing protein</fullName>
    </recommendedName>
</protein>
<dbReference type="GO" id="GO:0005829">
    <property type="term" value="C:cytosol"/>
    <property type="evidence" value="ECO:0007669"/>
    <property type="project" value="TreeGrafter"/>
</dbReference>
<keyword evidence="4" id="KW-1185">Reference proteome</keyword>